<dbReference type="Gene3D" id="1.20.140.10">
    <property type="entry name" value="Butyryl-CoA Dehydrogenase, subunit A, domain 3"/>
    <property type="match status" value="1"/>
</dbReference>
<dbReference type="InterPro" id="IPR013107">
    <property type="entry name" value="Acyl-CoA_DH_C"/>
</dbReference>
<sequence>MEDVIAVNWKEKVKECAAASEEMGALHPEILELAYHENWFKLFVPQRYGGPGKQLPEILRLEEELAEADGSLGWTVTLCAGAAWFAGFLDVELAEDIFADPKVCFAGSGAVGGTAIQTSSGYRVNGFWKYASGALHATIFTANCTLKNTDGSDVLDKSGNPVVKSFILKREEVKIISGWSYFGLVATGSHAFEVVDLLVPENRTFVINDDIQVADSGFDYPFLQLAETTLAVNSLGMANHFVKLVEQAFISRSGLNRYTPAQIDFFNIEFNQCKNNLNQLRTEFYQCFDESWSQLINDGGIQESKLLELSKISRMLAHACRKTSDTLFPYCGLEAAKKETEINRVWRDIHTASQHALLTFLS</sequence>
<dbReference type="Gene3D" id="1.10.540.10">
    <property type="entry name" value="Acyl-CoA dehydrogenase/oxidase, N-terminal domain"/>
    <property type="match status" value="1"/>
</dbReference>
<dbReference type="EMBL" id="FOGG01000008">
    <property type="protein sequence ID" value="SER37997.1"/>
    <property type="molecule type" value="Genomic_DNA"/>
</dbReference>
<dbReference type="SUPFAM" id="SSF56645">
    <property type="entry name" value="Acyl-CoA dehydrogenase NM domain-like"/>
    <property type="match status" value="1"/>
</dbReference>
<protein>
    <submittedName>
        <fullName evidence="3">Acyl-CoA dehydrogenase, C-terminal domain</fullName>
    </submittedName>
</protein>
<dbReference type="PIRSF" id="PIRSF016578">
    <property type="entry name" value="HsaA"/>
    <property type="match status" value="1"/>
</dbReference>
<dbReference type="GO" id="GO:0016627">
    <property type="term" value="F:oxidoreductase activity, acting on the CH-CH group of donors"/>
    <property type="evidence" value="ECO:0007669"/>
    <property type="project" value="InterPro"/>
</dbReference>
<organism evidence="3 4">
    <name type="scientific">Pedobacter rhizosphaerae</name>
    <dbReference type="NCBI Taxonomy" id="390241"/>
    <lineage>
        <taxon>Bacteria</taxon>
        <taxon>Pseudomonadati</taxon>
        <taxon>Bacteroidota</taxon>
        <taxon>Sphingobacteriia</taxon>
        <taxon>Sphingobacteriales</taxon>
        <taxon>Sphingobacteriaceae</taxon>
        <taxon>Pedobacter</taxon>
    </lineage>
</organism>
<gene>
    <name evidence="3" type="ORF">SAMN04488023_10858</name>
</gene>
<dbReference type="STRING" id="390241.SAMN04488023_10858"/>
<dbReference type="InterPro" id="IPR009100">
    <property type="entry name" value="AcylCoA_DH/oxidase_NM_dom_sf"/>
</dbReference>
<evidence type="ECO:0000259" key="2">
    <source>
        <dbReference type="Pfam" id="PF08028"/>
    </source>
</evidence>
<dbReference type="Gene3D" id="2.40.110.10">
    <property type="entry name" value="Butyryl-CoA Dehydrogenase, subunit A, domain 2"/>
    <property type="match status" value="1"/>
</dbReference>
<evidence type="ECO:0000313" key="4">
    <source>
        <dbReference type="Proteomes" id="UP000199572"/>
    </source>
</evidence>
<accession>A0A1H9NQI0</accession>
<feature type="domain" description="Acyl-CoA dehydrogenase C-terminal" evidence="2">
    <location>
        <begin position="230"/>
        <end position="358"/>
    </location>
</feature>
<dbReference type="Proteomes" id="UP000199572">
    <property type="component" value="Unassembled WGS sequence"/>
</dbReference>
<proteinExistence type="predicted"/>
<name>A0A1H9NQI0_9SPHI</name>
<dbReference type="GO" id="GO:0050660">
    <property type="term" value="F:flavin adenine dinucleotide binding"/>
    <property type="evidence" value="ECO:0007669"/>
    <property type="project" value="InterPro"/>
</dbReference>
<dbReference type="RefSeq" id="WP_090883452.1">
    <property type="nucleotide sequence ID" value="NZ_FOGG01000008.1"/>
</dbReference>
<keyword evidence="4" id="KW-1185">Reference proteome</keyword>
<dbReference type="OrthoDB" id="1170793at2"/>
<evidence type="ECO:0000313" key="3">
    <source>
        <dbReference type="EMBL" id="SER37997.1"/>
    </source>
</evidence>
<dbReference type="InterPro" id="IPR046373">
    <property type="entry name" value="Acyl-CoA_Oxase/DH_mid-dom_sf"/>
</dbReference>
<dbReference type="InterPro" id="IPR037069">
    <property type="entry name" value="AcylCoA_DH/ox_N_sf"/>
</dbReference>
<dbReference type="AlphaFoldDB" id="A0A1H9NQI0"/>
<keyword evidence="1" id="KW-0560">Oxidoreductase</keyword>
<dbReference type="Pfam" id="PF08028">
    <property type="entry name" value="Acyl-CoA_dh_2"/>
    <property type="match status" value="1"/>
</dbReference>
<evidence type="ECO:0000256" key="1">
    <source>
        <dbReference type="ARBA" id="ARBA00023002"/>
    </source>
</evidence>
<reference evidence="3 4" key="1">
    <citation type="submission" date="2016-10" db="EMBL/GenBank/DDBJ databases">
        <authorList>
            <person name="de Groot N.N."/>
        </authorList>
    </citation>
    <scope>NUCLEOTIDE SEQUENCE [LARGE SCALE GENOMIC DNA]</scope>
    <source>
        <strain evidence="3 4">DSM 18610</strain>
    </source>
</reference>